<dbReference type="OrthoDB" id="2910287at2759"/>
<evidence type="ECO:0000313" key="3">
    <source>
        <dbReference type="Proteomes" id="UP000799539"/>
    </source>
</evidence>
<reference evidence="2" key="1">
    <citation type="journal article" date="2020" name="Stud. Mycol.">
        <title>101 Dothideomycetes genomes: a test case for predicting lifestyles and emergence of pathogens.</title>
        <authorList>
            <person name="Haridas S."/>
            <person name="Albert R."/>
            <person name="Binder M."/>
            <person name="Bloem J."/>
            <person name="Labutti K."/>
            <person name="Salamov A."/>
            <person name="Andreopoulos B."/>
            <person name="Baker S."/>
            <person name="Barry K."/>
            <person name="Bills G."/>
            <person name="Bluhm B."/>
            <person name="Cannon C."/>
            <person name="Castanera R."/>
            <person name="Culley D."/>
            <person name="Daum C."/>
            <person name="Ezra D."/>
            <person name="Gonzalez J."/>
            <person name="Henrissat B."/>
            <person name="Kuo A."/>
            <person name="Liang C."/>
            <person name="Lipzen A."/>
            <person name="Lutzoni F."/>
            <person name="Magnuson J."/>
            <person name="Mondo S."/>
            <person name="Nolan M."/>
            <person name="Ohm R."/>
            <person name="Pangilinan J."/>
            <person name="Park H.-J."/>
            <person name="Ramirez L."/>
            <person name="Alfaro M."/>
            <person name="Sun H."/>
            <person name="Tritt A."/>
            <person name="Yoshinaga Y."/>
            <person name="Zwiers L.-H."/>
            <person name="Turgeon B."/>
            <person name="Goodwin S."/>
            <person name="Spatafora J."/>
            <person name="Crous P."/>
            <person name="Grigoriev I."/>
        </authorList>
    </citation>
    <scope>NUCLEOTIDE SEQUENCE</scope>
    <source>
        <strain evidence="2">SCOH1-5</strain>
    </source>
</reference>
<dbReference type="EMBL" id="ML992664">
    <property type="protein sequence ID" value="KAF2216438.1"/>
    <property type="molecule type" value="Genomic_DNA"/>
</dbReference>
<name>A0A6A6FTD0_9PEZI</name>
<feature type="chain" id="PRO_5025630733" evidence="1">
    <location>
        <begin position="20"/>
        <end position="194"/>
    </location>
</feature>
<keyword evidence="1" id="KW-0732">Signal</keyword>
<evidence type="ECO:0000256" key="1">
    <source>
        <dbReference type="SAM" id="SignalP"/>
    </source>
</evidence>
<evidence type="ECO:0000313" key="2">
    <source>
        <dbReference type="EMBL" id="KAF2216438.1"/>
    </source>
</evidence>
<dbReference type="AlphaFoldDB" id="A0A6A6FTD0"/>
<feature type="signal peptide" evidence="1">
    <location>
        <begin position="1"/>
        <end position="19"/>
    </location>
</feature>
<keyword evidence="3" id="KW-1185">Reference proteome</keyword>
<protein>
    <submittedName>
        <fullName evidence="2">Uncharacterized protein</fullName>
    </submittedName>
</protein>
<dbReference type="Proteomes" id="UP000799539">
    <property type="component" value="Unassembled WGS sequence"/>
</dbReference>
<accession>A0A6A6FTD0</accession>
<organism evidence="2 3">
    <name type="scientific">Cercospora zeae-maydis SCOH1-5</name>
    <dbReference type="NCBI Taxonomy" id="717836"/>
    <lineage>
        <taxon>Eukaryota</taxon>
        <taxon>Fungi</taxon>
        <taxon>Dikarya</taxon>
        <taxon>Ascomycota</taxon>
        <taxon>Pezizomycotina</taxon>
        <taxon>Dothideomycetes</taxon>
        <taxon>Dothideomycetidae</taxon>
        <taxon>Mycosphaerellales</taxon>
        <taxon>Mycosphaerellaceae</taxon>
        <taxon>Cercospora</taxon>
    </lineage>
</organism>
<sequence>MKYFPLLAIVFTAVQHIEAMPSPNTNMLPREAPFPTLDQFLAEVDSVTTRRDLTQPRHVVQRQAAFTNSTSPAATNATVELCTEPQFAGECVNSTWPVNTCIALNGYAGAVRSIDPKQGFECLLTQGRCNVATPYISVGSDPSDTAGDDLSSLAWIEDSSSYICFTEIELLRRFVTMRLRAPVRDAEGFSVTAE</sequence>
<gene>
    <name evidence="2" type="ORF">CERZMDRAFT_93733</name>
</gene>
<proteinExistence type="predicted"/>